<dbReference type="AlphaFoldDB" id="A0A919VQ36"/>
<protein>
    <submittedName>
        <fullName evidence="1">Uncharacterized protein</fullName>
    </submittedName>
</protein>
<sequence>MPEPITLAEIVDAGRDALRDLLGVDCVPTLDVLHRSRGSDGRLAEGGERRLGRGELEAVRLGGPGVLAGEDEHYEAAVDGFECRIWLWIFRADEDYADDLTELEGRHIAWLECVPARTPVMVVTSIGLALGAARSRGGYFDTQLRLAPELGVGVAVPAERALALTRLEEVRGETYEQACERFLDVYSAARPGGAR</sequence>
<evidence type="ECO:0000313" key="1">
    <source>
        <dbReference type="EMBL" id="GIM71485.1"/>
    </source>
</evidence>
<proteinExistence type="predicted"/>
<organism evidence="1 2">
    <name type="scientific">Winogradskya consettensis</name>
    <dbReference type="NCBI Taxonomy" id="113560"/>
    <lineage>
        <taxon>Bacteria</taxon>
        <taxon>Bacillati</taxon>
        <taxon>Actinomycetota</taxon>
        <taxon>Actinomycetes</taxon>
        <taxon>Micromonosporales</taxon>
        <taxon>Micromonosporaceae</taxon>
        <taxon>Winogradskya</taxon>
    </lineage>
</organism>
<accession>A0A919VQ36</accession>
<dbReference type="EMBL" id="BOQP01000011">
    <property type="protein sequence ID" value="GIM71485.1"/>
    <property type="molecule type" value="Genomic_DNA"/>
</dbReference>
<comment type="caution">
    <text evidence="1">The sequence shown here is derived from an EMBL/GenBank/DDBJ whole genome shotgun (WGS) entry which is preliminary data.</text>
</comment>
<reference evidence="1" key="1">
    <citation type="submission" date="2021-03" db="EMBL/GenBank/DDBJ databases">
        <title>Whole genome shotgun sequence of Actinoplanes consettensis NBRC 14913.</title>
        <authorList>
            <person name="Komaki H."/>
            <person name="Tamura T."/>
        </authorList>
    </citation>
    <scope>NUCLEOTIDE SEQUENCE</scope>
    <source>
        <strain evidence="1">NBRC 14913</strain>
    </source>
</reference>
<name>A0A919VQ36_9ACTN</name>
<dbReference type="Proteomes" id="UP000680865">
    <property type="component" value="Unassembled WGS sequence"/>
</dbReference>
<evidence type="ECO:0000313" key="2">
    <source>
        <dbReference type="Proteomes" id="UP000680865"/>
    </source>
</evidence>
<keyword evidence="2" id="KW-1185">Reference proteome</keyword>
<gene>
    <name evidence="1" type="ORF">Aco04nite_25510</name>
</gene>